<dbReference type="InterPro" id="IPR018357">
    <property type="entry name" value="Hexapep_transf_CS"/>
</dbReference>
<evidence type="ECO:0000256" key="8">
    <source>
        <dbReference type="HAMAP-Rule" id="MF_00387"/>
    </source>
</evidence>
<protein>
    <recommendedName>
        <fullName evidence="8">Acyl-[acyl-carrier-protein]--UDP-N-acetylglucosamine O-acyltransferase</fullName>
        <shortName evidence="8">UDP-N-acetylglucosamine acyltransferase</shortName>
        <ecNumber evidence="8">2.3.1.129</ecNumber>
    </recommendedName>
</protein>
<dbReference type="PIRSF" id="PIRSF000456">
    <property type="entry name" value="UDP-GlcNAc_acltr"/>
    <property type="match status" value="1"/>
</dbReference>
<dbReference type="UniPathway" id="UPA00359">
    <property type="reaction ID" value="UER00477"/>
</dbReference>
<comment type="function">
    <text evidence="8">Involved in the biosynthesis of lipid A, a phosphorylated glycolipid that anchors the lipopolysaccharide to the outer membrane of the cell.</text>
</comment>
<dbReference type="GO" id="GO:0005737">
    <property type="term" value="C:cytoplasm"/>
    <property type="evidence" value="ECO:0007669"/>
    <property type="project" value="UniProtKB-SubCell"/>
</dbReference>
<dbReference type="InterPro" id="IPR037157">
    <property type="entry name" value="Acetyltransf_C_sf"/>
</dbReference>
<feature type="domain" description="UDP N-acetylglucosamine O-acyltransferase C-terminal" evidence="9">
    <location>
        <begin position="175"/>
        <end position="254"/>
    </location>
</feature>
<dbReference type="Gene3D" id="1.20.1180.10">
    <property type="entry name" value="Udp N-acetylglucosamine O-acyltransferase, C-terminal domain"/>
    <property type="match status" value="1"/>
</dbReference>
<dbReference type="GO" id="GO:0009245">
    <property type="term" value="P:lipid A biosynthetic process"/>
    <property type="evidence" value="ECO:0007669"/>
    <property type="project" value="UniProtKB-UniRule"/>
</dbReference>
<dbReference type="InterPro" id="IPR001451">
    <property type="entry name" value="Hexapep"/>
</dbReference>
<keyword evidence="7 8" id="KW-0012">Acyltransferase</keyword>
<dbReference type="PANTHER" id="PTHR43480">
    <property type="entry name" value="ACYL-[ACYL-CARRIER-PROTEIN]--UDP-N-ACETYLGLUCOSAMINE O-ACYLTRANSFERASE"/>
    <property type="match status" value="1"/>
</dbReference>
<dbReference type="NCBIfam" id="NF003657">
    <property type="entry name" value="PRK05289.1"/>
    <property type="match status" value="1"/>
</dbReference>
<keyword evidence="3 8" id="KW-0441">Lipid A biosynthesis</keyword>
<dbReference type="GO" id="GO:0008780">
    <property type="term" value="F:acyl-[acyl-carrier-protein]-UDP-N-acetylglucosamine O-acyltransferase activity"/>
    <property type="evidence" value="ECO:0007669"/>
    <property type="project" value="UniProtKB-UniRule"/>
</dbReference>
<evidence type="ECO:0000256" key="1">
    <source>
        <dbReference type="ARBA" id="ARBA00022490"/>
    </source>
</evidence>
<dbReference type="InterPro" id="IPR011004">
    <property type="entry name" value="Trimer_LpxA-like_sf"/>
</dbReference>
<evidence type="ECO:0000256" key="5">
    <source>
        <dbReference type="ARBA" id="ARBA00022737"/>
    </source>
</evidence>
<evidence type="ECO:0000313" key="11">
    <source>
        <dbReference type="Proteomes" id="UP000217838"/>
    </source>
</evidence>
<keyword evidence="5 8" id="KW-0677">Repeat</keyword>
<dbReference type="Pfam" id="PF00132">
    <property type="entry name" value="Hexapep"/>
    <property type="match status" value="2"/>
</dbReference>
<comment type="subunit">
    <text evidence="8">Homotrimer.</text>
</comment>
<organism evidence="10 11">
    <name type="scientific">Aerophobetes bacterium</name>
    <dbReference type="NCBI Taxonomy" id="2030807"/>
    <lineage>
        <taxon>Bacteria</taxon>
        <taxon>Candidatus Aerophobota</taxon>
    </lineage>
</organism>
<comment type="caution">
    <text evidence="10">The sequence shown here is derived from an EMBL/GenBank/DDBJ whole genome shotgun (WGS) entry which is preliminary data.</text>
</comment>
<dbReference type="InterPro" id="IPR029098">
    <property type="entry name" value="Acetyltransf_C"/>
</dbReference>
<dbReference type="AlphaFoldDB" id="A0A2A4YP34"/>
<dbReference type="HAMAP" id="MF_00387">
    <property type="entry name" value="LpxA"/>
    <property type="match status" value="1"/>
</dbReference>
<evidence type="ECO:0000256" key="4">
    <source>
        <dbReference type="ARBA" id="ARBA00022679"/>
    </source>
</evidence>
<dbReference type="CDD" id="cd03351">
    <property type="entry name" value="LbH_UDP-GlcNAc_AT"/>
    <property type="match status" value="1"/>
</dbReference>
<keyword evidence="1 8" id="KW-0963">Cytoplasm</keyword>
<accession>A0A2A4YP34</accession>
<dbReference type="NCBIfam" id="TIGR01852">
    <property type="entry name" value="lipid_A_lpxA"/>
    <property type="match status" value="1"/>
</dbReference>
<evidence type="ECO:0000259" key="9">
    <source>
        <dbReference type="Pfam" id="PF13720"/>
    </source>
</evidence>
<dbReference type="InterPro" id="IPR010137">
    <property type="entry name" value="Lipid_A_LpxA"/>
</dbReference>
<dbReference type="GO" id="GO:0016020">
    <property type="term" value="C:membrane"/>
    <property type="evidence" value="ECO:0007669"/>
    <property type="project" value="GOC"/>
</dbReference>
<dbReference type="SUPFAM" id="SSF51161">
    <property type="entry name" value="Trimeric LpxA-like enzymes"/>
    <property type="match status" value="1"/>
</dbReference>
<comment type="pathway">
    <text evidence="8">Glycolipid biosynthesis; lipid IV(A) biosynthesis; lipid IV(A) from (3R)-3-hydroxytetradecanoyl-[acyl-carrier-protein] and UDP-N-acetyl-alpha-D-glucosamine: step 1/6.</text>
</comment>
<evidence type="ECO:0000256" key="2">
    <source>
        <dbReference type="ARBA" id="ARBA00022516"/>
    </source>
</evidence>
<dbReference type="EMBL" id="NVUU01000003">
    <property type="protein sequence ID" value="PCI96067.1"/>
    <property type="molecule type" value="Genomic_DNA"/>
</dbReference>
<dbReference type="EC" id="2.3.1.129" evidence="8"/>
<dbReference type="PROSITE" id="PS00101">
    <property type="entry name" value="HEXAPEP_TRANSFERASES"/>
    <property type="match status" value="2"/>
</dbReference>
<dbReference type="PANTHER" id="PTHR43480:SF1">
    <property type="entry name" value="ACYL-[ACYL-CARRIER-PROTEIN]--UDP-N-ACETYLGLUCOSAMINE O-ACYLTRANSFERASE, MITOCHONDRIAL-RELATED"/>
    <property type="match status" value="1"/>
</dbReference>
<keyword evidence="4 8" id="KW-0808">Transferase</keyword>
<dbReference type="Gene3D" id="2.160.10.10">
    <property type="entry name" value="Hexapeptide repeat proteins"/>
    <property type="match status" value="1"/>
</dbReference>
<proteinExistence type="inferred from homology"/>
<dbReference type="Proteomes" id="UP000217838">
    <property type="component" value="Unassembled WGS sequence"/>
</dbReference>
<evidence type="ECO:0000256" key="7">
    <source>
        <dbReference type="ARBA" id="ARBA00023315"/>
    </source>
</evidence>
<comment type="catalytic activity">
    <reaction evidence="8">
        <text>a (3R)-hydroxyacyl-[ACP] + UDP-N-acetyl-alpha-D-glucosamine = a UDP-3-O-[(3R)-3-hydroxyacyl]-N-acetyl-alpha-D-glucosamine + holo-[ACP]</text>
        <dbReference type="Rhea" id="RHEA:67812"/>
        <dbReference type="Rhea" id="RHEA-COMP:9685"/>
        <dbReference type="Rhea" id="RHEA-COMP:9945"/>
        <dbReference type="ChEBI" id="CHEBI:57705"/>
        <dbReference type="ChEBI" id="CHEBI:64479"/>
        <dbReference type="ChEBI" id="CHEBI:78827"/>
        <dbReference type="ChEBI" id="CHEBI:173225"/>
        <dbReference type="EC" id="2.3.1.129"/>
    </reaction>
</comment>
<name>A0A2A4YP34_UNCAE</name>
<dbReference type="Pfam" id="PF13720">
    <property type="entry name" value="Acetyltransf_11"/>
    <property type="match status" value="1"/>
</dbReference>
<sequence>MLKIDPRAVIEEGAQIGNNVTIEPYAIIKKTVSIGDDCVIKSHAYIDGNTTIGKGTVIWPSASIGTQTQDLKFEGETTYVTIGENCHIREFVTINSSSKEGSIVKVGDNCLIMAYCHVAHNCEVGNHVVMSNNSMLAGHVIVEDYVVIGGMTPIHQFVRVGAHSMVGGFSRVTHDVPPYTIGAGVPYKLGGLNLIGLRRRGFGLEKRLRLSKAFKLTFRSDLHINEVLTQLEDDAKYPEIEHWIDFCKKSKRGFPSPQGTVNCEEDELVSCSDEKPVNAVN</sequence>
<keyword evidence="6 8" id="KW-0443">Lipid metabolism</keyword>
<evidence type="ECO:0000256" key="3">
    <source>
        <dbReference type="ARBA" id="ARBA00022556"/>
    </source>
</evidence>
<keyword evidence="2 8" id="KW-0444">Lipid biosynthesis</keyword>
<gene>
    <name evidence="8" type="primary">lpxA</name>
    <name evidence="10" type="ORF">COB11_00345</name>
</gene>
<reference evidence="11" key="1">
    <citation type="submission" date="2017-08" db="EMBL/GenBank/DDBJ databases">
        <title>A dynamic microbial community with high functional redundancy inhabits the cold, oxic subseafloor aquifer.</title>
        <authorList>
            <person name="Tully B.J."/>
            <person name="Wheat C.G."/>
            <person name="Glazer B.T."/>
            <person name="Huber J.A."/>
        </authorList>
    </citation>
    <scope>NUCLEOTIDE SEQUENCE [LARGE SCALE GENOMIC DNA]</scope>
</reference>
<comment type="similarity">
    <text evidence="8">Belongs to the transferase hexapeptide repeat family. LpxA subfamily.</text>
</comment>
<evidence type="ECO:0000256" key="6">
    <source>
        <dbReference type="ARBA" id="ARBA00023098"/>
    </source>
</evidence>
<evidence type="ECO:0000313" key="10">
    <source>
        <dbReference type="EMBL" id="PCI96067.1"/>
    </source>
</evidence>
<comment type="subcellular location">
    <subcellularLocation>
        <location evidence="8">Cytoplasm</location>
    </subcellularLocation>
</comment>